<dbReference type="Proteomes" id="UP000320421">
    <property type="component" value="Chromosome"/>
</dbReference>
<accession>A0A517PJP5</accession>
<keyword evidence="1" id="KW-0812">Transmembrane</keyword>
<keyword evidence="1" id="KW-0472">Membrane</keyword>
<reference evidence="2 3" key="1">
    <citation type="submission" date="2019-02" db="EMBL/GenBank/DDBJ databases">
        <title>Deep-cultivation of Planctomycetes and their phenomic and genomic characterization uncovers novel biology.</title>
        <authorList>
            <person name="Wiegand S."/>
            <person name="Jogler M."/>
            <person name="Boedeker C."/>
            <person name="Pinto D."/>
            <person name="Vollmers J."/>
            <person name="Rivas-Marin E."/>
            <person name="Kohn T."/>
            <person name="Peeters S.H."/>
            <person name="Heuer A."/>
            <person name="Rast P."/>
            <person name="Oberbeckmann S."/>
            <person name="Bunk B."/>
            <person name="Jeske O."/>
            <person name="Meyerdierks A."/>
            <person name="Storesund J.E."/>
            <person name="Kallscheuer N."/>
            <person name="Luecker S."/>
            <person name="Lage O.M."/>
            <person name="Pohl T."/>
            <person name="Merkel B.J."/>
            <person name="Hornburger P."/>
            <person name="Mueller R.-W."/>
            <person name="Bruemmer F."/>
            <person name="Labrenz M."/>
            <person name="Spormann A.M."/>
            <person name="Op den Camp H."/>
            <person name="Overmann J."/>
            <person name="Amann R."/>
            <person name="Jetten M.S.M."/>
            <person name="Mascher T."/>
            <person name="Medema M.H."/>
            <person name="Devos D.P."/>
            <person name="Kaster A.-K."/>
            <person name="Ovreas L."/>
            <person name="Rohde M."/>
            <person name="Galperin M.Y."/>
            <person name="Jogler C."/>
        </authorList>
    </citation>
    <scope>NUCLEOTIDE SEQUENCE [LARGE SCALE GENOMIC DNA]</scope>
    <source>
        <strain evidence="2 3">HG66A1</strain>
    </source>
</reference>
<dbReference type="RefSeq" id="WP_145181410.1">
    <property type="nucleotide sequence ID" value="NZ_CP036266.1"/>
</dbReference>
<dbReference type="OrthoDB" id="289761at2"/>
<organism evidence="2 3">
    <name type="scientific">Gimesia chilikensis</name>
    <dbReference type="NCBI Taxonomy" id="2605989"/>
    <lineage>
        <taxon>Bacteria</taxon>
        <taxon>Pseudomonadati</taxon>
        <taxon>Planctomycetota</taxon>
        <taxon>Planctomycetia</taxon>
        <taxon>Planctomycetales</taxon>
        <taxon>Planctomycetaceae</taxon>
        <taxon>Gimesia</taxon>
    </lineage>
</organism>
<evidence type="ECO:0000313" key="2">
    <source>
        <dbReference type="EMBL" id="QDT19600.1"/>
    </source>
</evidence>
<keyword evidence="1" id="KW-1133">Transmembrane helix</keyword>
<sequence length="93" mass="10335">MKAAVSSSSVTSDDELSRPSLRQRVGAALMCLMAFLLLYFLMSGPLVWLEGKMKFSPFSRTVKILYAPLARVVKSDWEPASTVVKSYVGLFKK</sequence>
<gene>
    <name evidence="2" type="ORF">HG66A1_13670</name>
</gene>
<evidence type="ECO:0000313" key="3">
    <source>
        <dbReference type="Proteomes" id="UP000320421"/>
    </source>
</evidence>
<dbReference type="AlphaFoldDB" id="A0A517PJP5"/>
<protein>
    <submittedName>
        <fullName evidence="2">Uncharacterized protein</fullName>
    </submittedName>
</protein>
<feature type="transmembrane region" description="Helical" evidence="1">
    <location>
        <begin position="25"/>
        <end position="49"/>
    </location>
</feature>
<dbReference type="EMBL" id="CP036266">
    <property type="protein sequence ID" value="QDT19600.1"/>
    <property type="molecule type" value="Genomic_DNA"/>
</dbReference>
<keyword evidence="3" id="KW-1185">Reference proteome</keyword>
<evidence type="ECO:0000256" key="1">
    <source>
        <dbReference type="SAM" id="Phobius"/>
    </source>
</evidence>
<name>A0A517PJP5_9PLAN</name>
<proteinExistence type="predicted"/>